<dbReference type="PANTHER" id="PTHR31356">
    <property type="entry name" value="THYLAKOID LUMENAL 29 KDA PROTEIN, CHLOROPLASTIC-RELATED"/>
    <property type="match status" value="1"/>
</dbReference>
<feature type="disulfide bond" evidence="11">
    <location>
        <begin position="61"/>
        <end position="133"/>
    </location>
</feature>
<comment type="cofactor">
    <cofactor evidence="9 12">
        <name>Ca(2+)</name>
        <dbReference type="ChEBI" id="CHEBI:29108"/>
    </cofactor>
    <text evidence="9 12">Binds 2 calcium ions per subunit.</text>
</comment>
<keyword evidence="5 12" id="KW-0560">Oxidoreductase</keyword>
<dbReference type="GO" id="GO:0034599">
    <property type="term" value="P:cellular response to oxidative stress"/>
    <property type="evidence" value="ECO:0007669"/>
    <property type="project" value="InterPro"/>
</dbReference>
<keyword evidence="4 9" id="KW-0479">Metal-binding</keyword>
<dbReference type="GO" id="GO:0042744">
    <property type="term" value="P:hydrogen peroxide catabolic process"/>
    <property type="evidence" value="ECO:0007669"/>
    <property type="project" value="TreeGrafter"/>
</dbReference>
<feature type="compositionally biased region" description="Polar residues" evidence="13">
    <location>
        <begin position="198"/>
        <end position="208"/>
    </location>
</feature>
<feature type="binding site" evidence="9">
    <location>
        <position position="213"/>
    </location>
    <ligand>
        <name>Ca(2+)</name>
        <dbReference type="ChEBI" id="CHEBI:29108"/>
        <label>2</label>
    </ligand>
</feature>
<feature type="chain" id="PRO_5040537378" description="Peroxidase" evidence="12">
    <location>
        <begin position="17"/>
        <end position="302"/>
    </location>
</feature>
<evidence type="ECO:0000256" key="11">
    <source>
        <dbReference type="PIRSR" id="PIRSR601621-4"/>
    </source>
</evidence>
<keyword evidence="9 12" id="KW-0106">Calcium</keyword>
<feature type="binding site" evidence="9">
    <location>
        <position position="85"/>
    </location>
    <ligand>
        <name>Ca(2+)</name>
        <dbReference type="ChEBI" id="CHEBI:29108"/>
        <label>1</label>
    </ligand>
</feature>
<evidence type="ECO:0000256" key="4">
    <source>
        <dbReference type="ARBA" id="ARBA00022723"/>
    </source>
</evidence>
<keyword evidence="11" id="KW-1015">Disulfide bond</keyword>
<feature type="region of interest" description="Disordered" evidence="13">
    <location>
        <begin position="187"/>
        <end position="208"/>
    </location>
</feature>
<protein>
    <recommendedName>
        <fullName evidence="12">Peroxidase</fullName>
        <ecNumber evidence="12">1.11.1.-</ecNumber>
    </recommendedName>
</protein>
<evidence type="ECO:0000256" key="10">
    <source>
        <dbReference type="PIRSR" id="PIRSR601621-3"/>
    </source>
</evidence>
<dbReference type="AlphaFoldDB" id="A0A9P4P2M9"/>
<accession>A0A9P4P2M9</accession>
<feature type="binding site" evidence="9">
    <location>
        <position position="83"/>
    </location>
    <ligand>
        <name>Ca(2+)</name>
        <dbReference type="ChEBI" id="CHEBI:29108"/>
        <label>1</label>
    </ligand>
</feature>
<evidence type="ECO:0000256" key="9">
    <source>
        <dbReference type="PIRSR" id="PIRSR601621-2"/>
    </source>
</evidence>
<evidence type="ECO:0000313" key="16">
    <source>
        <dbReference type="Proteomes" id="UP000800235"/>
    </source>
</evidence>
<feature type="binding site" evidence="9">
    <location>
        <position position="81"/>
    </location>
    <ligand>
        <name>Ca(2+)</name>
        <dbReference type="ChEBI" id="CHEBI:29108"/>
        <label>1</label>
    </ligand>
</feature>
<dbReference type="PROSITE" id="PS00436">
    <property type="entry name" value="PEROXIDASE_2"/>
    <property type="match status" value="1"/>
</dbReference>
<evidence type="ECO:0000256" key="3">
    <source>
        <dbReference type="ARBA" id="ARBA00022617"/>
    </source>
</evidence>
<evidence type="ECO:0000256" key="7">
    <source>
        <dbReference type="ARBA" id="ARBA00023180"/>
    </source>
</evidence>
<dbReference type="GO" id="GO:0004601">
    <property type="term" value="F:peroxidase activity"/>
    <property type="evidence" value="ECO:0007669"/>
    <property type="project" value="UniProtKB-KW"/>
</dbReference>
<feature type="active site" description="Proton acceptor" evidence="8">
    <location>
        <position position="74"/>
    </location>
</feature>
<dbReference type="Gene3D" id="1.10.520.10">
    <property type="match status" value="1"/>
</dbReference>
<feature type="domain" description="Plant heme peroxidase family profile" evidence="14">
    <location>
        <begin position="65"/>
        <end position="283"/>
    </location>
</feature>
<evidence type="ECO:0000256" key="1">
    <source>
        <dbReference type="ARBA" id="ARBA00006089"/>
    </source>
</evidence>
<evidence type="ECO:0000313" key="15">
    <source>
        <dbReference type="EMBL" id="KAF2437169.1"/>
    </source>
</evidence>
<dbReference type="InterPro" id="IPR019794">
    <property type="entry name" value="Peroxidases_AS"/>
</dbReference>
<dbReference type="OrthoDB" id="2113341at2759"/>
<comment type="similarity">
    <text evidence="1 12">Belongs to the peroxidase family. Ligninase subfamily.</text>
</comment>
<evidence type="ECO:0000256" key="6">
    <source>
        <dbReference type="ARBA" id="ARBA00023004"/>
    </source>
</evidence>
<comment type="cofactor">
    <cofactor evidence="9">
        <name>heme b</name>
        <dbReference type="ChEBI" id="CHEBI:60344"/>
    </cofactor>
    <text evidence="9">Binds 1 heme b (iron(II)-protoporphyrin IX) group per subunit.</text>
</comment>
<keyword evidence="16" id="KW-1185">Reference proteome</keyword>
<reference evidence="15" key="1">
    <citation type="journal article" date="2020" name="Stud. Mycol.">
        <title>101 Dothideomycetes genomes: a test case for predicting lifestyles and emergence of pathogens.</title>
        <authorList>
            <person name="Haridas S."/>
            <person name="Albert R."/>
            <person name="Binder M."/>
            <person name="Bloem J."/>
            <person name="Labutti K."/>
            <person name="Salamov A."/>
            <person name="Andreopoulos B."/>
            <person name="Baker S."/>
            <person name="Barry K."/>
            <person name="Bills G."/>
            <person name="Bluhm B."/>
            <person name="Cannon C."/>
            <person name="Castanera R."/>
            <person name="Culley D."/>
            <person name="Daum C."/>
            <person name="Ezra D."/>
            <person name="Gonzalez J."/>
            <person name="Henrissat B."/>
            <person name="Kuo A."/>
            <person name="Liang C."/>
            <person name="Lipzen A."/>
            <person name="Lutzoni F."/>
            <person name="Magnuson J."/>
            <person name="Mondo S."/>
            <person name="Nolan M."/>
            <person name="Ohm R."/>
            <person name="Pangilinan J."/>
            <person name="Park H.-J."/>
            <person name="Ramirez L."/>
            <person name="Alfaro M."/>
            <person name="Sun H."/>
            <person name="Tritt A."/>
            <person name="Yoshinaga Y."/>
            <person name="Zwiers L.-H."/>
            <person name="Turgeon B."/>
            <person name="Goodwin S."/>
            <person name="Spatafora J."/>
            <person name="Crous P."/>
            <person name="Grigoriev I."/>
        </authorList>
    </citation>
    <scope>NUCLEOTIDE SEQUENCE</scope>
    <source>
        <strain evidence="15">CBS 130266</strain>
    </source>
</reference>
<dbReference type="PRINTS" id="PR00458">
    <property type="entry name" value="PEROXIDASE"/>
</dbReference>
<evidence type="ECO:0000256" key="5">
    <source>
        <dbReference type="ARBA" id="ARBA00023002"/>
    </source>
</evidence>
<feature type="site" description="Transition state stabilizer" evidence="10">
    <location>
        <position position="70"/>
    </location>
</feature>
<keyword evidence="7" id="KW-0325">Glycoprotein</keyword>
<evidence type="ECO:0000259" key="14">
    <source>
        <dbReference type="PROSITE" id="PS50873"/>
    </source>
</evidence>
<evidence type="ECO:0000256" key="2">
    <source>
        <dbReference type="ARBA" id="ARBA00022559"/>
    </source>
</evidence>
<gene>
    <name evidence="15" type="ORF">EJ08DRAFT_655301</name>
</gene>
<keyword evidence="6 9" id="KW-0408">Iron</keyword>
<feature type="binding site" description="axial binding residue" evidence="9">
    <location>
        <position position="188"/>
    </location>
    <ligand>
        <name>heme b</name>
        <dbReference type="ChEBI" id="CHEBI:60344"/>
    </ligand>
    <ligandPart>
        <name>Fe</name>
        <dbReference type="ChEBI" id="CHEBI:18248"/>
    </ligandPart>
</feature>
<feature type="binding site" evidence="9">
    <location>
        <position position="189"/>
    </location>
    <ligand>
        <name>Ca(2+)</name>
        <dbReference type="ChEBI" id="CHEBI:29108"/>
        <label>2</label>
    </ligand>
</feature>
<sequence length="302" mass="32130">MKLSLVLLTTSVLTYASPHLSSRQDGNSSGEASADQWGRCPPVWNTISRELTSLFRSGNQCNDDARAAIRAVFHDCFPDGGCDGSLAIPAELGRSPNTRLTGTVNKLKSVAEKYRVSVADMLMFAGSTAVLVCPGGPTVKTYVGRKDAKSPAPEGQLPTGDVTGDEALQKFQQRGFSAQDLAALVGAHSAARQRDQDPSQAGKSLDSSPGSWDVKFYAETIAKKAPFSLPSDLSLANQTQVGPIFKKFAKSQGQWNAAFAPALAKMQLLGSSASKLVDCTSALPRARYTRDVKAAPINDRYS</sequence>
<feature type="binding site" evidence="9">
    <location>
        <position position="206"/>
    </location>
    <ligand>
        <name>Ca(2+)</name>
        <dbReference type="ChEBI" id="CHEBI:29108"/>
        <label>2</label>
    </ligand>
</feature>
<dbReference type="Proteomes" id="UP000800235">
    <property type="component" value="Unassembled WGS sequence"/>
</dbReference>
<keyword evidence="12" id="KW-0732">Signal</keyword>
<organism evidence="15 16">
    <name type="scientific">Tothia fuscella</name>
    <dbReference type="NCBI Taxonomy" id="1048955"/>
    <lineage>
        <taxon>Eukaryota</taxon>
        <taxon>Fungi</taxon>
        <taxon>Dikarya</taxon>
        <taxon>Ascomycota</taxon>
        <taxon>Pezizomycotina</taxon>
        <taxon>Dothideomycetes</taxon>
        <taxon>Pleosporomycetidae</taxon>
        <taxon>Venturiales</taxon>
        <taxon>Cylindrosympodiaceae</taxon>
        <taxon>Tothia</taxon>
    </lineage>
</organism>
<dbReference type="Pfam" id="PF00141">
    <property type="entry name" value="peroxidase"/>
    <property type="match status" value="1"/>
</dbReference>
<comment type="caution">
    <text evidence="15">The sequence shown here is derived from an EMBL/GenBank/DDBJ whole genome shotgun (WGS) entry which is preliminary data.</text>
</comment>
<dbReference type="PROSITE" id="PS50873">
    <property type="entry name" value="PEROXIDASE_4"/>
    <property type="match status" value="1"/>
</dbReference>
<dbReference type="InterPro" id="IPR001621">
    <property type="entry name" value="Ligninase"/>
</dbReference>
<evidence type="ECO:0000256" key="12">
    <source>
        <dbReference type="RuleBase" id="RU363051"/>
    </source>
</evidence>
<dbReference type="InterPro" id="IPR002016">
    <property type="entry name" value="Haem_peroxidase"/>
</dbReference>
<dbReference type="GO" id="GO:0000302">
    <property type="term" value="P:response to reactive oxygen species"/>
    <property type="evidence" value="ECO:0007669"/>
    <property type="project" value="TreeGrafter"/>
</dbReference>
<dbReference type="PRINTS" id="PR00462">
    <property type="entry name" value="LIGNINASE"/>
</dbReference>
<dbReference type="EMBL" id="MU007009">
    <property type="protein sequence ID" value="KAF2437169.1"/>
    <property type="molecule type" value="Genomic_DNA"/>
</dbReference>
<evidence type="ECO:0000256" key="13">
    <source>
        <dbReference type="SAM" id="MobiDB-lite"/>
    </source>
</evidence>
<dbReference type="SUPFAM" id="SSF48113">
    <property type="entry name" value="Heme-dependent peroxidases"/>
    <property type="match status" value="1"/>
</dbReference>
<dbReference type="GO" id="GO:0046872">
    <property type="term" value="F:metal ion binding"/>
    <property type="evidence" value="ECO:0007669"/>
    <property type="project" value="UniProtKB-UniRule"/>
</dbReference>
<keyword evidence="2 12" id="KW-0575">Peroxidase</keyword>
<feature type="binding site" evidence="9">
    <location>
        <position position="75"/>
    </location>
    <ligand>
        <name>Ca(2+)</name>
        <dbReference type="ChEBI" id="CHEBI:29108"/>
        <label>1</label>
    </ligand>
</feature>
<dbReference type="EC" id="1.11.1.-" evidence="12"/>
<name>A0A9P4P2M9_9PEZI</name>
<dbReference type="PANTHER" id="PTHR31356:SF66">
    <property type="entry name" value="CATALASE-PEROXIDASE"/>
    <property type="match status" value="1"/>
</dbReference>
<feature type="signal peptide" evidence="12">
    <location>
        <begin position="1"/>
        <end position="16"/>
    </location>
</feature>
<dbReference type="InterPro" id="IPR044831">
    <property type="entry name" value="Ccp1-like"/>
</dbReference>
<dbReference type="GO" id="GO:0020037">
    <property type="term" value="F:heme binding"/>
    <property type="evidence" value="ECO:0007669"/>
    <property type="project" value="UniProtKB-UniRule"/>
</dbReference>
<keyword evidence="3 9" id="KW-0349">Heme</keyword>
<dbReference type="InterPro" id="IPR010255">
    <property type="entry name" value="Haem_peroxidase_sf"/>
</dbReference>
<evidence type="ECO:0000256" key="8">
    <source>
        <dbReference type="PIRSR" id="PIRSR601621-1"/>
    </source>
</evidence>
<dbReference type="Gene3D" id="1.10.420.10">
    <property type="entry name" value="Peroxidase, domain 2"/>
    <property type="match status" value="1"/>
</dbReference>
<proteinExistence type="inferred from homology"/>